<keyword evidence="3" id="KW-1185">Reference proteome</keyword>
<feature type="domain" description="Peptidase S9 prolyl oligopeptidase catalytic" evidence="1">
    <location>
        <begin position="144"/>
        <end position="328"/>
    </location>
</feature>
<dbReference type="InterPro" id="IPR001375">
    <property type="entry name" value="Peptidase_S9_cat"/>
</dbReference>
<dbReference type="GO" id="GO:0016020">
    <property type="term" value="C:membrane"/>
    <property type="evidence" value="ECO:0007669"/>
    <property type="project" value="TreeGrafter"/>
</dbReference>
<dbReference type="AlphaFoldDB" id="A0AB34JS30"/>
<dbReference type="SUPFAM" id="SSF53474">
    <property type="entry name" value="alpha/beta-Hydrolases"/>
    <property type="match status" value="1"/>
</dbReference>
<dbReference type="EMBL" id="JBGBPQ010000004">
    <property type="protein sequence ID" value="KAL1524931.1"/>
    <property type="molecule type" value="Genomic_DNA"/>
</dbReference>
<dbReference type="Pfam" id="PF00326">
    <property type="entry name" value="Peptidase_S9"/>
    <property type="match status" value="1"/>
</dbReference>
<dbReference type="InterPro" id="IPR029058">
    <property type="entry name" value="AB_hydrolase_fold"/>
</dbReference>
<comment type="caution">
    <text evidence="2">The sequence shown here is derived from an EMBL/GenBank/DDBJ whole genome shotgun (WGS) entry which is preliminary data.</text>
</comment>
<organism evidence="2 3">
    <name type="scientific">Prymnesium parvum</name>
    <name type="common">Toxic golden alga</name>
    <dbReference type="NCBI Taxonomy" id="97485"/>
    <lineage>
        <taxon>Eukaryota</taxon>
        <taxon>Haptista</taxon>
        <taxon>Haptophyta</taxon>
        <taxon>Prymnesiophyceae</taxon>
        <taxon>Prymnesiales</taxon>
        <taxon>Prymnesiaceae</taxon>
        <taxon>Prymnesium</taxon>
    </lineage>
</organism>
<proteinExistence type="predicted"/>
<reference evidence="2 3" key="1">
    <citation type="journal article" date="2024" name="Science">
        <title>Giant polyketide synthase enzymes in the biosynthesis of giant marine polyether toxins.</title>
        <authorList>
            <person name="Fallon T.R."/>
            <person name="Shende V.V."/>
            <person name="Wierzbicki I.H."/>
            <person name="Pendleton A.L."/>
            <person name="Watervoot N.F."/>
            <person name="Auber R.P."/>
            <person name="Gonzalez D.J."/>
            <person name="Wisecaver J.H."/>
            <person name="Moore B.S."/>
        </authorList>
    </citation>
    <scope>NUCLEOTIDE SEQUENCE [LARGE SCALE GENOMIC DNA]</scope>
    <source>
        <strain evidence="2 3">12B1</strain>
    </source>
</reference>
<dbReference type="Proteomes" id="UP001515480">
    <property type="component" value="Unassembled WGS sequence"/>
</dbReference>
<dbReference type="GO" id="GO:0008474">
    <property type="term" value="F:palmitoyl-(protein) hydrolase activity"/>
    <property type="evidence" value="ECO:0007669"/>
    <property type="project" value="TreeGrafter"/>
</dbReference>
<protein>
    <recommendedName>
        <fullName evidence="1">Peptidase S9 prolyl oligopeptidase catalytic domain-containing protein</fullName>
    </recommendedName>
</protein>
<evidence type="ECO:0000313" key="3">
    <source>
        <dbReference type="Proteomes" id="UP001515480"/>
    </source>
</evidence>
<dbReference type="PANTHER" id="PTHR12277:SF81">
    <property type="entry name" value="PROTEIN ABHD13"/>
    <property type="match status" value="1"/>
</dbReference>
<accession>A0AB34JS30</accession>
<dbReference type="PANTHER" id="PTHR12277">
    <property type="entry name" value="ALPHA/BETA HYDROLASE DOMAIN-CONTAINING PROTEIN"/>
    <property type="match status" value="1"/>
</dbReference>
<evidence type="ECO:0000259" key="1">
    <source>
        <dbReference type="Pfam" id="PF00326"/>
    </source>
</evidence>
<sequence length="345" mass="38327">MSMSLVKPLLGFLAARYVYLQYSKVLLHLDTPLPLRVAVHTSFVLAVLLGVLYLKQEALLYVPEMPGPSGIKMVTPADNPRGMRSPKDHDLPFTNLKLRCSDGVLVHAWFIPAPAAAASAPTLLFSHENAGNVGLRLHEFVAWHHKLGANVLAYDYRGYGFSDRAAINEEGLMRDARAAWRWVEKAAADGLIDPAKVFLYGRSLGGAVTIQLAAELCAARASGAASLLPAGVIASNTFTSIEDMLGAVYPWLNWQFVRRWLLRLKWRSIEHIRQVRLPILFIRGLQDEIVPADHTLRLRDAAEAATSVQVHTVPDGTHNDTWLKAGEDYFAWLRSFMQEAGSRQR</sequence>
<evidence type="ECO:0000313" key="2">
    <source>
        <dbReference type="EMBL" id="KAL1524931.1"/>
    </source>
</evidence>
<name>A0AB34JS30_PRYPA</name>
<gene>
    <name evidence="2" type="ORF">AB1Y20_019808</name>
</gene>
<dbReference type="GO" id="GO:0006508">
    <property type="term" value="P:proteolysis"/>
    <property type="evidence" value="ECO:0007669"/>
    <property type="project" value="InterPro"/>
</dbReference>
<dbReference type="GO" id="GO:0008236">
    <property type="term" value="F:serine-type peptidase activity"/>
    <property type="evidence" value="ECO:0007669"/>
    <property type="project" value="InterPro"/>
</dbReference>
<dbReference type="Gene3D" id="3.40.50.1820">
    <property type="entry name" value="alpha/beta hydrolase"/>
    <property type="match status" value="1"/>
</dbReference>